<dbReference type="GO" id="GO:0016020">
    <property type="term" value="C:membrane"/>
    <property type="evidence" value="ECO:0007669"/>
    <property type="project" value="UniProtKB-SubCell"/>
</dbReference>
<dbReference type="PANTHER" id="PTHR11132">
    <property type="entry name" value="SOLUTE CARRIER FAMILY 35"/>
    <property type="match status" value="1"/>
</dbReference>
<dbReference type="EMBL" id="JACVVK020000248">
    <property type="protein sequence ID" value="KAK7482241.1"/>
    <property type="molecule type" value="Genomic_DNA"/>
</dbReference>
<feature type="transmembrane region" description="Helical" evidence="5">
    <location>
        <begin position="185"/>
        <end position="204"/>
    </location>
</feature>
<feature type="transmembrane region" description="Helical" evidence="5">
    <location>
        <begin position="35"/>
        <end position="55"/>
    </location>
</feature>
<dbReference type="Proteomes" id="UP001519460">
    <property type="component" value="Unassembled WGS sequence"/>
</dbReference>
<comment type="subcellular location">
    <subcellularLocation>
        <location evidence="1">Membrane</location>
        <topology evidence="1">Multi-pass membrane protein</topology>
    </subcellularLocation>
</comment>
<organism evidence="7 8">
    <name type="scientific">Batillaria attramentaria</name>
    <dbReference type="NCBI Taxonomy" id="370345"/>
    <lineage>
        <taxon>Eukaryota</taxon>
        <taxon>Metazoa</taxon>
        <taxon>Spiralia</taxon>
        <taxon>Lophotrochozoa</taxon>
        <taxon>Mollusca</taxon>
        <taxon>Gastropoda</taxon>
        <taxon>Caenogastropoda</taxon>
        <taxon>Sorbeoconcha</taxon>
        <taxon>Cerithioidea</taxon>
        <taxon>Batillariidae</taxon>
        <taxon>Batillaria</taxon>
    </lineage>
</organism>
<feature type="transmembrane region" description="Helical" evidence="5">
    <location>
        <begin position="216"/>
        <end position="237"/>
    </location>
</feature>
<evidence type="ECO:0000313" key="8">
    <source>
        <dbReference type="Proteomes" id="UP001519460"/>
    </source>
</evidence>
<reference evidence="7 8" key="1">
    <citation type="journal article" date="2023" name="Sci. Data">
        <title>Genome assembly of the Korean intertidal mud-creeper Batillaria attramentaria.</title>
        <authorList>
            <person name="Patra A.K."/>
            <person name="Ho P.T."/>
            <person name="Jun S."/>
            <person name="Lee S.J."/>
            <person name="Kim Y."/>
            <person name="Won Y.J."/>
        </authorList>
    </citation>
    <scope>NUCLEOTIDE SEQUENCE [LARGE SCALE GENOMIC DNA]</scope>
    <source>
        <strain evidence="7">Wonlab-2016</strain>
    </source>
</reference>
<name>A0ABD0K4I7_9CAEN</name>
<evidence type="ECO:0000256" key="2">
    <source>
        <dbReference type="ARBA" id="ARBA00022692"/>
    </source>
</evidence>
<feature type="transmembrane region" description="Helical" evidence="5">
    <location>
        <begin position="110"/>
        <end position="139"/>
    </location>
</feature>
<dbReference type="InterPro" id="IPR050186">
    <property type="entry name" value="TPT_transporter"/>
</dbReference>
<evidence type="ECO:0000256" key="4">
    <source>
        <dbReference type="ARBA" id="ARBA00023136"/>
    </source>
</evidence>
<proteinExistence type="predicted"/>
<feature type="transmembrane region" description="Helical" evidence="5">
    <location>
        <begin position="67"/>
        <end position="90"/>
    </location>
</feature>
<comment type="caution">
    <text evidence="7">The sequence shown here is derived from an EMBL/GenBank/DDBJ whole genome shotgun (WGS) entry which is preliminary data.</text>
</comment>
<keyword evidence="4 5" id="KW-0472">Membrane</keyword>
<keyword evidence="8" id="KW-1185">Reference proteome</keyword>
<feature type="transmembrane region" description="Helical" evidence="5">
    <location>
        <begin position="249"/>
        <end position="270"/>
    </location>
</feature>
<evidence type="ECO:0000259" key="6">
    <source>
        <dbReference type="Pfam" id="PF03151"/>
    </source>
</evidence>
<sequence>MASPDEVKIGGNVSNITAPCSGERTPPVVREYPTVARVLAALLYAVTSFLTVIVNKIVLTTRGFPSFLALGLMQVWPLPVFYFGIVIFGLGGTKKVSVPMFVVLRRFSNLFVMVGEYIVLGVVASRFVQFTVFLMILGAVIAASNDLSFDVIGYTYIFCANICSSSGGVYTKKKLDLKVLDKDGLIFYNSLLMLLPTFLLACATGDIDKVLEYPRWNSASFVLLFLLASLLGFAVNYTTVLCTQYNSALTTSIVGVLKNVLVTYVGMIIGGDYQFSIVNFLGINISVVGGVMYSYAVFWSKPTPPTSAASLATRRRVVIL</sequence>
<dbReference type="Pfam" id="PF03151">
    <property type="entry name" value="TPT"/>
    <property type="match status" value="1"/>
</dbReference>
<feature type="transmembrane region" description="Helical" evidence="5">
    <location>
        <begin position="277"/>
        <end position="298"/>
    </location>
</feature>
<keyword evidence="3 5" id="KW-1133">Transmembrane helix</keyword>
<feature type="domain" description="Sugar phosphate transporter" evidence="6">
    <location>
        <begin position="77"/>
        <end position="294"/>
    </location>
</feature>
<feature type="transmembrane region" description="Helical" evidence="5">
    <location>
        <begin position="151"/>
        <end position="170"/>
    </location>
</feature>
<evidence type="ECO:0000256" key="5">
    <source>
        <dbReference type="SAM" id="Phobius"/>
    </source>
</evidence>
<keyword evidence="2 5" id="KW-0812">Transmembrane</keyword>
<accession>A0ABD0K4I7</accession>
<dbReference type="AlphaFoldDB" id="A0ABD0K4I7"/>
<evidence type="ECO:0000256" key="3">
    <source>
        <dbReference type="ARBA" id="ARBA00022989"/>
    </source>
</evidence>
<gene>
    <name evidence="7" type="ORF">BaRGS_00026484</name>
</gene>
<evidence type="ECO:0000313" key="7">
    <source>
        <dbReference type="EMBL" id="KAK7482241.1"/>
    </source>
</evidence>
<protein>
    <recommendedName>
        <fullName evidence="6">Sugar phosphate transporter domain-containing protein</fullName>
    </recommendedName>
</protein>
<dbReference type="InterPro" id="IPR004853">
    <property type="entry name" value="Sugar_P_trans_dom"/>
</dbReference>
<evidence type="ECO:0000256" key="1">
    <source>
        <dbReference type="ARBA" id="ARBA00004141"/>
    </source>
</evidence>